<dbReference type="Proteomes" id="UP000228934">
    <property type="component" value="Unassembled WGS sequence"/>
</dbReference>
<dbReference type="FunFam" id="3.30.160.60:FF:000966">
    <property type="entry name" value="ZFP90 zinc finger protein"/>
    <property type="match status" value="1"/>
</dbReference>
<dbReference type="AlphaFoldDB" id="A0A2G9RP22"/>
<evidence type="ECO:0000256" key="5">
    <source>
        <dbReference type="ARBA" id="ARBA00022737"/>
    </source>
</evidence>
<comment type="subcellular location">
    <subcellularLocation>
        <location evidence="2">Nucleus</location>
    </subcellularLocation>
</comment>
<keyword evidence="8" id="KW-0805">Transcription regulation</keyword>
<dbReference type="EMBL" id="KV936035">
    <property type="protein sequence ID" value="PIO29659.1"/>
    <property type="molecule type" value="Genomic_DNA"/>
</dbReference>
<protein>
    <recommendedName>
        <fullName evidence="14">C2H2-type domain-containing protein</fullName>
    </recommendedName>
</protein>
<comment type="function">
    <text evidence="1">May be involved in transcriptional regulation.</text>
</comment>
<dbReference type="GO" id="GO:0008270">
    <property type="term" value="F:zinc ion binding"/>
    <property type="evidence" value="ECO:0007669"/>
    <property type="project" value="UniProtKB-KW"/>
</dbReference>
<evidence type="ECO:0000313" key="16">
    <source>
        <dbReference type="Proteomes" id="UP000228934"/>
    </source>
</evidence>
<evidence type="ECO:0000256" key="13">
    <source>
        <dbReference type="SAM" id="MobiDB-lite"/>
    </source>
</evidence>
<evidence type="ECO:0000256" key="12">
    <source>
        <dbReference type="PROSITE-ProRule" id="PRU00042"/>
    </source>
</evidence>
<dbReference type="GO" id="GO:0005634">
    <property type="term" value="C:nucleus"/>
    <property type="evidence" value="ECO:0007669"/>
    <property type="project" value="UniProtKB-SubCell"/>
</dbReference>
<keyword evidence="4" id="KW-0479">Metal-binding</keyword>
<evidence type="ECO:0000256" key="6">
    <source>
        <dbReference type="ARBA" id="ARBA00022771"/>
    </source>
</evidence>
<keyword evidence="10" id="KW-0804">Transcription</keyword>
<reference evidence="16" key="1">
    <citation type="journal article" date="2017" name="Nat. Commun.">
        <title>The North American bullfrog draft genome provides insight into hormonal regulation of long noncoding RNA.</title>
        <authorList>
            <person name="Hammond S.A."/>
            <person name="Warren R.L."/>
            <person name="Vandervalk B.P."/>
            <person name="Kucuk E."/>
            <person name="Khan H."/>
            <person name="Gibb E.A."/>
            <person name="Pandoh P."/>
            <person name="Kirk H."/>
            <person name="Zhao Y."/>
            <person name="Jones M."/>
            <person name="Mungall A.J."/>
            <person name="Coope R."/>
            <person name="Pleasance S."/>
            <person name="Moore R.A."/>
            <person name="Holt R.A."/>
            <person name="Round J.M."/>
            <person name="Ohora S."/>
            <person name="Walle B.V."/>
            <person name="Veldhoen N."/>
            <person name="Helbing C.C."/>
            <person name="Birol I."/>
        </authorList>
    </citation>
    <scope>NUCLEOTIDE SEQUENCE [LARGE SCALE GENOMIC DNA]</scope>
</reference>
<dbReference type="PROSITE" id="PS00028">
    <property type="entry name" value="ZINC_FINGER_C2H2_1"/>
    <property type="match status" value="3"/>
</dbReference>
<feature type="compositionally biased region" description="Polar residues" evidence="13">
    <location>
        <begin position="127"/>
        <end position="143"/>
    </location>
</feature>
<dbReference type="PANTHER" id="PTHR24404:SF41">
    <property type="entry name" value="ZINC FINGER PROTEIN 613"/>
    <property type="match status" value="1"/>
</dbReference>
<proteinExistence type="inferred from homology"/>
<dbReference type="InterPro" id="IPR036236">
    <property type="entry name" value="Znf_C2H2_sf"/>
</dbReference>
<sequence length="429" mass="48469">VLGVIVAGSECRERNCSNLTERILRLTLEIIYLLTGEDNIFVKKTSGEGQNSNMVPLHSLLFSEISNDKILEVTQKIIDLLTGEGGNWSHFNIRIKEEIKEEEEEESIMKEREYLEGHKDLYKDTMMENQPPLTSPDGSSNRNPPERCPPPLYSRDSTQEDHTIPHHHQGVEALNIKTEVKEEEEEMLVSGNQLSMKEAEVVVTITKEESSVHVSTGGHNGWNTPEGHPVLSAHSNKEDKGVAHCSPGVSIVNQNTHHKPNPLITSTNPQTGLILWNPNVNHILLSQMSNQDFIVQINAPNPGESSPNNLHPFQTCENSFIKKHDLVVPQSIHTNEKPFSCSECQKSFSTKAYLAQHQRVHTGEKPFSCSECGKCFSNRGNRDKHMRTHTGERPFSCQECGKRFAQKVTLIIHQKVHERRMIYPKTRTT</sequence>
<dbReference type="GO" id="GO:0000978">
    <property type="term" value="F:RNA polymerase II cis-regulatory region sequence-specific DNA binding"/>
    <property type="evidence" value="ECO:0007669"/>
    <property type="project" value="TreeGrafter"/>
</dbReference>
<evidence type="ECO:0000256" key="2">
    <source>
        <dbReference type="ARBA" id="ARBA00004123"/>
    </source>
</evidence>
<dbReference type="InterPro" id="IPR050589">
    <property type="entry name" value="Ikaros_C2H2-ZF"/>
</dbReference>
<comment type="similarity">
    <text evidence="3">Belongs to the krueppel C2H2-type zinc-finger protein family.</text>
</comment>
<dbReference type="InterPro" id="IPR013087">
    <property type="entry name" value="Znf_C2H2_type"/>
</dbReference>
<dbReference type="Gene3D" id="3.30.160.60">
    <property type="entry name" value="Classic Zinc Finger"/>
    <property type="match status" value="3"/>
</dbReference>
<evidence type="ECO:0000256" key="11">
    <source>
        <dbReference type="ARBA" id="ARBA00023242"/>
    </source>
</evidence>
<dbReference type="FunFam" id="3.30.160.60:FF:002716">
    <property type="entry name" value="Zinc finger protein 212"/>
    <property type="match status" value="1"/>
</dbReference>
<evidence type="ECO:0000256" key="7">
    <source>
        <dbReference type="ARBA" id="ARBA00022833"/>
    </source>
</evidence>
<name>A0A2G9RP22_AQUCT</name>
<evidence type="ECO:0000259" key="14">
    <source>
        <dbReference type="PROSITE" id="PS50157"/>
    </source>
</evidence>
<keyword evidence="5" id="KW-0677">Repeat</keyword>
<dbReference type="FunFam" id="3.30.160.60:FF:000936">
    <property type="entry name" value="Zinc finger protein 577"/>
    <property type="match status" value="1"/>
</dbReference>
<evidence type="ECO:0000313" key="15">
    <source>
        <dbReference type="EMBL" id="PIO29659.1"/>
    </source>
</evidence>
<keyword evidence="6 12" id="KW-0863">Zinc-finger</keyword>
<keyword evidence="16" id="KW-1185">Reference proteome</keyword>
<evidence type="ECO:0000256" key="9">
    <source>
        <dbReference type="ARBA" id="ARBA00023125"/>
    </source>
</evidence>
<feature type="domain" description="C2H2-type" evidence="14">
    <location>
        <begin position="367"/>
        <end position="394"/>
    </location>
</feature>
<feature type="non-terminal residue" evidence="15">
    <location>
        <position position="1"/>
    </location>
</feature>
<keyword evidence="11" id="KW-0539">Nucleus</keyword>
<dbReference type="SUPFAM" id="SSF57667">
    <property type="entry name" value="beta-beta-alpha zinc fingers"/>
    <property type="match status" value="2"/>
</dbReference>
<organism evidence="15 16">
    <name type="scientific">Aquarana catesbeiana</name>
    <name type="common">American bullfrog</name>
    <name type="synonym">Rana catesbeiana</name>
    <dbReference type="NCBI Taxonomy" id="8400"/>
    <lineage>
        <taxon>Eukaryota</taxon>
        <taxon>Metazoa</taxon>
        <taxon>Chordata</taxon>
        <taxon>Craniata</taxon>
        <taxon>Vertebrata</taxon>
        <taxon>Euteleostomi</taxon>
        <taxon>Amphibia</taxon>
        <taxon>Batrachia</taxon>
        <taxon>Anura</taxon>
        <taxon>Neobatrachia</taxon>
        <taxon>Ranoidea</taxon>
        <taxon>Ranidae</taxon>
        <taxon>Aquarana</taxon>
    </lineage>
</organism>
<dbReference type="PROSITE" id="PS50157">
    <property type="entry name" value="ZINC_FINGER_C2H2_2"/>
    <property type="match status" value="3"/>
</dbReference>
<keyword evidence="7" id="KW-0862">Zinc</keyword>
<feature type="domain" description="C2H2-type" evidence="14">
    <location>
        <begin position="395"/>
        <end position="422"/>
    </location>
</feature>
<dbReference type="Pfam" id="PF00096">
    <property type="entry name" value="zf-C2H2"/>
    <property type="match status" value="3"/>
</dbReference>
<accession>A0A2G9RP22</accession>
<dbReference type="OrthoDB" id="10027876at2759"/>
<evidence type="ECO:0000256" key="3">
    <source>
        <dbReference type="ARBA" id="ARBA00006991"/>
    </source>
</evidence>
<dbReference type="PANTHER" id="PTHR24404">
    <property type="entry name" value="ZINC FINGER PROTEIN"/>
    <property type="match status" value="1"/>
</dbReference>
<feature type="domain" description="C2H2-type" evidence="14">
    <location>
        <begin position="339"/>
        <end position="366"/>
    </location>
</feature>
<keyword evidence="9" id="KW-0238">DNA-binding</keyword>
<dbReference type="SMART" id="SM00355">
    <property type="entry name" value="ZnF_C2H2"/>
    <property type="match status" value="3"/>
</dbReference>
<evidence type="ECO:0000256" key="8">
    <source>
        <dbReference type="ARBA" id="ARBA00023015"/>
    </source>
</evidence>
<dbReference type="GO" id="GO:0006357">
    <property type="term" value="P:regulation of transcription by RNA polymerase II"/>
    <property type="evidence" value="ECO:0007669"/>
    <property type="project" value="TreeGrafter"/>
</dbReference>
<evidence type="ECO:0000256" key="10">
    <source>
        <dbReference type="ARBA" id="ARBA00023163"/>
    </source>
</evidence>
<evidence type="ECO:0000256" key="1">
    <source>
        <dbReference type="ARBA" id="ARBA00003767"/>
    </source>
</evidence>
<gene>
    <name evidence="15" type="ORF">AB205_0027690</name>
</gene>
<feature type="region of interest" description="Disordered" evidence="13">
    <location>
        <begin position="126"/>
        <end position="173"/>
    </location>
</feature>
<evidence type="ECO:0000256" key="4">
    <source>
        <dbReference type="ARBA" id="ARBA00022723"/>
    </source>
</evidence>
<dbReference type="GO" id="GO:0003700">
    <property type="term" value="F:DNA-binding transcription factor activity"/>
    <property type="evidence" value="ECO:0007669"/>
    <property type="project" value="TreeGrafter"/>
</dbReference>